<evidence type="ECO:0000256" key="2">
    <source>
        <dbReference type="SAM" id="Phobius"/>
    </source>
</evidence>
<evidence type="ECO:0000313" key="3">
    <source>
        <dbReference type="EMBL" id="KAF2744858.1"/>
    </source>
</evidence>
<evidence type="ECO:0000256" key="1">
    <source>
        <dbReference type="SAM" id="MobiDB-lite"/>
    </source>
</evidence>
<evidence type="ECO:0000313" key="4">
    <source>
        <dbReference type="Proteomes" id="UP000799440"/>
    </source>
</evidence>
<gene>
    <name evidence="3" type="ORF">M011DRAFT_407742</name>
</gene>
<dbReference type="PANTHER" id="PTHR32251:SF23">
    <property type="entry name" value="3-OXO-5-ALPHA-STEROID 4-DEHYDROGENASE (DUF1295)"/>
    <property type="match status" value="1"/>
</dbReference>
<keyword evidence="2" id="KW-1133">Transmembrane helix</keyword>
<protein>
    <submittedName>
        <fullName evidence="3">DUF1295-domain-containing protein</fullName>
    </submittedName>
</protein>
<keyword evidence="2" id="KW-0812">Transmembrane</keyword>
<proteinExistence type="predicted"/>
<dbReference type="EMBL" id="MU006586">
    <property type="protein sequence ID" value="KAF2744858.1"/>
    <property type="molecule type" value="Genomic_DNA"/>
</dbReference>
<dbReference type="OrthoDB" id="201504at2759"/>
<dbReference type="Gene3D" id="1.20.120.1630">
    <property type="match status" value="1"/>
</dbReference>
<keyword evidence="4" id="KW-1185">Reference proteome</keyword>
<dbReference type="InterPro" id="IPR010721">
    <property type="entry name" value="UstE-like"/>
</dbReference>
<accession>A0A6A6V2R8</accession>
<name>A0A6A6V2R8_9PLEO</name>
<dbReference type="Pfam" id="PF06966">
    <property type="entry name" value="DUF1295"/>
    <property type="match status" value="1"/>
</dbReference>
<organism evidence="3 4">
    <name type="scientific">Sporormia fimetaria CBS 119925</name>
    <dbReference type="NCBI Taxonomy" id="1340428"/>
    <lineage>
        <taxon>Eukaryota</taxon>
        <taxon>Fungi</taxon>
        <taxon>Dikarya</taxon>
        <taxon>Ascomycota</taxon>
        <taxon>Pezizomycotina</taxon>
        <taxon>Dothideomycetes</taxon>
        <taxon>Pleosporomycetidae</taxon>
        <taxon>Pleosporales</taxon>
        <taxon>Sporormiaceae</taxon>
        <taxon>Sporormia</taxon>
    </lineage>
</organism>
<dbReference type="AlphaFoldDB" id="A0A6A6V2R8"/>
<dbReference type="Proteomes" id="UP000799440">
    <property type="component" value="Unassembled WGS sequence"/>
</dbReference>
<feature type="compositionally biased region" description="Basic and acidic residues" evidence="1">
    <location>
        <begin position="342"/>
        <end position="375"/>
    </location>
</feature>
<feature type="transmembrane region" description="Helical" evidence="2">
    <location>
        <begin position="60"/>
        <end position="79"/>
    </location>
</feature>
<dbReference type="PANTHER" id="PTHR32251">
    <property type="entry name" value="3-OXO-5-ALPHA-STEROID 4-DEHYDROGENASE"/>
    <property type="match status" value="1"/>
</dbReference>
<sequence>MLVPHLATALPVVKTLPECADFVKTVGPYIPQLYTLPQQVYAHITDLGTLKNIYLYTNPLITAFALAIFFIAPLALIAGEVNKNYSQIDRFWSIIPVVFNAHYSLWAHMAGFPTHSVDRAMAVSVIWGARLTFNYWRKGGYQIGSEDYRWVTVRKYAGNWMFLFNVLFISFGQSLLLFLITTPTYVLLLTNTIPSPAAAKPSTYTQTFPYIILTLVAIEYIADQQQWTFHQAKHGYQSTAQVPKQHNYTRAQLDRGFNTTGLFAYSRHPNFAAEQAVWVALYQWCCCESFVLWNWTVVGAASYLLLFWASTKFTEFITAGKYPAYRVYQQRVGKFLPKARTRSMEEGETGEEKRTAEKMEGREAKVKDALKGKKR</sequence>
<feature type="region of interest" description="Disordered" evidence="1">
    <location>
        <begin position="341"/>
        <end position="375"/>
    </location>
</feature>
<keyword evidence="2" id="KW-0472">Membrane</keyword>
<dbReference type="GO" id="GO:0016020">
    <property type="term" value="C:membrane"/>
    <property type="evidence" value="ECO:0007669"/>
    <property type="project" value="TreeGrafter"/>
</dbReference>
<feature type="transmembrane region" description="Helical" evidence="2">
    <location>
        <begin position="157"/>
        <end position="180"/>
    </location>
</feature>
<reference evidence="3" key="1">
    <citation type="journal article" date="2020" name="Stud. Mycol.">
        <title>101 Dothideomycetes genomes: a test case for predicting lifestyles and emergence of pathogens.</title>
        <authorList>
            <person name="Haridas S."/>
            <person name="Albert R."/>
            <person name="Binder M."/>
            <person name="Bloem J."/>
            <person name="Labutti K."/>
            <person name="Salamov A."/>
            <person name="Andreopoulos B."/>
            <person name="Baker S."/>
            <person name="Barry K."/>
            <person name="Bills G."/>
            <person name="Bluhm B."/>
            <person name="Cannon C."/>
            <person name="Castanera R."/>
            <person name="Culley D."/>
            <person name="Daum C."/>
            <person name="Ezra D."/>
            <person name="Gonzalez J."/>
            <person name="Henrissat B."/>
            <person name="Kuo A."/>
            <person name="Liang C."/>
            <person name="Lipzen A."/>
            <person name="Lutzoni F."/>
            <person name="Magnuson J."/>
            <person name="Mondo S."/>
            <person name="Nolan M."/>
            <person name="Ohm R."/>
            <person name="Pangilinan J."/>
            <person name="Park H.-J."/>
            <person name="Ramirez L."/>
            <person name="Alfaro M."/>
            <person name="Sun H."/>
            <person name="Tritt A."/>
            <person name="Yoshinaga Y."/>
            <person name="Zwiers L.-H."/>
            <person name="Turgeon B."/>
            <person name="Goodwin S."/>
            <person name="Spatafora J."/>
            <person name="Crous P."/>
            <person name="Grigoriev I."/>
        </authorList>
    </citation>
    <scope>NUCLEOTIDE SEQUENCE</scope>
    <source>
        <strain evidence="3">CBS 119925</strain>
    </source>
</reference>